<dbReference type="InterPro" id="IPR029058">
    <property type="entry name" value="AB_hydrolase_fold"/>
</dbReference>
<dbReference type="OrthoDB" id="3210164at2"/>
<dbReference type="PANTHER" id="PTHR43433:SF5">
    <property type="entry name" value="AB HYDROLASE-1 DOMAIN-CONTAINING PROTEIN"/>
    <property type="match status" value="1"/>
</dbReference>
<dbReference type="RefSeq" id="WP_149769815.1">
    <property type="nucleotide sequence ID" value="NZ_VDFQ02000003.1"/>
</dbReference>
<evidence type="ECO:0000256" key="1">
    <source>
        <dbReference type="SAM" id="MobiDB-lite"/>
    </source>
</evidence>
<dbReference type="GO" id="GO:0004806">
    <property type="term" value="F:triacylglycerol lipase activity"/>
    <property type="evidence" value="ECO:0007669"/>
    <property type="project" value="TreeGrafter"/>
</dbReference>
<dbReference type="GO" id="GO:0046503">
    <property type="term" value="P:glycerolipid catabolic process"/>
    <property type="evidence" value="ECO:0007669"/>
    <property type="project" value="TreeGrafter"/>
</dbReference>
<feature type="region of interest" description="Disordered" evidence="1">
    <location>
        <begin position="61"/>
        <end position="80"/>
    </location>
</feature>
<evidence type="ECO:0000313" key="3">
    <source>
        <dbReference type="EMBL" id="KAA1422865.1"/>
    </source>
</evidence>
<evidence type="ECO:0000313" key="4">
    <source>
        <dbReference type="Proteomes" id="UP000307768"/>
    </source>
</evidence>
<accession>A0A5Q6RXQ1</accession>
<evidence type="ECO:0000259" key="2">
    <source>
        <dbReference type="Pfam" id="PF00561"/>
    </source>
</evidence>
<dbReference type="EMBL" id="VDFQ02000003">
    <property type="protein sequence ID" value="KAA1422865.1"/>
    <property type="molecule type" value="Genomic_DNA"/>
</dbReference>
<proteinExistence type="predicted"/>
<dbReference type="SUPFAM" id="SSF53474">
    <property type="entry name" value="alpha/beta-Hydrolases"/>
    <property type="match status" value="1"/>
</dbReference>
<feature type="domain" description="AB hydrolase-1" evidence="2">
    <location>
        <begin position="52"/>
        <end position="140"/>
    </location>
</feature>
<dbReference type="AlphaFoldDB" id="A0A5Q6RXQ1"/>
<dbReference type="Gene3D" id="3.40.50.1820">
    <property type="entry name" value="alpha/beta hydrolase"/>
    <property type="match status" value="1"/>
</dbReference>
<reference evidence="3 4" key="1">
    <citation type="submission" date="2019-09" db="EMBL/GenBank/DDBJ databases">
        <title>Mumia zhuanghuii sp. nov. isolated from the intestinal contents of plateau pika (Ochotona curzoniae) in the Qinghai-Tibet plateau of China.</title>
        <authorList>
            <person name="Tian Z."/>
        </authorList>
    </citation>
    <scope>NUCLEOTIDE SEQUENCE [LARGE SCALE GENOMIC DNA]</scope>
    <source>
        <strain evidence="4">350</strain>
    </source>
</reference>
<protein>
    <submittedName>
        <fullName evidence="3">Alpha/beta hydrolase</fullName>
    </submittedName>
</protein>
<gene>
    <name evidence="3" type="ORF">FE697_011995</name>
</gene>
<dbReference type="PANTHER" id="PTHR43433">
    <property type="entry name" value="HYDROLASE, ALPHA/BETA FOLD FAMILY PROTEIN"/>
    <property type="match status" value="1"/>
</dbReference>
<dbReference type="Proteomes" id="UP000307768">
    <property type="component" value="Unassembled WGS sequence"/>
</dbReference>
<sequence length="290" mass="30207">MTETQTHRLVVPTAELAYDVRANPDSTEPPLLVFGSPMAASGFGTLAGRFADRTVVTYDPRGAERSVRTDGASETTPEEHADDLHRLIEKLGGGPVDVFATSGGAINAFALVAQHPDDVRTLVAHEPPVAAVVPDAAQALAAVQGIRRLYGSEGAGPAMVKFILLVMHQGPVPEGFVEAPAPDPSAFGLSAEDDGSRDDVLLGQNLVTCTHYEPDFEALRAAQTRVVVVVGEGSEGQLASRAGKVVAERIGSEAVVFPGDHGGFMGGEHGQTGEPEAFAKALRQVLDGQG</sequence>
<keyword evidence="3" id="KW-0378">Hydrolase</keyword>
<name>A0A5Q6RXQ1_9ACTN</name>
<dbReference type="InterPro" id="IPR000073">
    <property type="entry name" value="AB_hydrolase_1"/>
</dbReference>
<organism evidence="3 4">
    <name type="scientific">Mumia zhuanghuii</name>
    <dbReference type="NCBI Taxonomy" id="2585211"/>
    <lineage>
        <taxon>Bacteria</taxon>
        <taxon>Bacillati</taxon>
        <taxon>Actinomycetota</taxon>
        <taxon>Actinomycetes</taxon>
        <taxon>Propionibacteriales</taxon>
        <taxon>Nocardioidaceae</taxon>
        <taxon>Mumia</taxon>
    </lineage>
</organism>
<comment type="caution">
    <text evidence="3">The sequence shown here is derived from an EMBL/GenBank/DDBJ whole genome shotgun (WGS) entry which is preliminary data.</text>
</comment>
<dbReference type="InterPro" id="IPR050471">
    <property type="entry name" value="AB_hydrolase"/>
</dbReference>
<dbReference type="Pfam" id="PF00561">
    <property type="entry name" value="Abhydrolase_1"/>
    <property type="match status" value="1"/>
</dbReference>